<dbReference type="AlphaFoldDB" id="A0A1W2A9E4"/>
<proteinExistence type="predicted"/>
<dbReference type="STRING" id="1434700.SAMN06296427_10423"/>
<name>A0A1W2A9E4_9FLAO</name>
<protein>
    <submittedName>
        <fullName evidence="1">Uncharacterized protein</fullName>
    </submittedName>
</protein>
<dbReference type="OrthoDB" id="1248222at2"/>
<accession>A0A1W2A9E4</accession>
<gene>
    <name evidence="1" type="ORF">SAMN06296427_10423</name>
</gene>
<dbReference type="RefSeq" id="WP_084016949.1">
    <property type="nucleotide sequence ID" value="NZ_FWXS01000004.1"/>
</dbReference>
<reference evidence="1 2" key="1">
    <citation type="submission" date="2017-04" db="EMBL/GenBank/DDBJ databases">
        <authorList>
            <person name="Afonso C.L."/>
            <person name="Miller P.J."/>
            <person name="Scott M.A."/>
            <person name="Spackman E."/>
            <person name="Goraichik I."/>
            <person name="Dimitrov K.M."/>
            <person name="Suarez D.L."/>
            <person name="Swayne D.E."/>
        </authorList>
    </citation>
    <scope>NUCLEOTIDE SEQUENCE [LARGE SCALE GENOMIC DNA]</scope>
    <source>
        <strain evidence="1 2">CGMCC 1.12708</strain>
    </source>
</reference>
<sequence>MKSIFYISFAVLSSFCLGQQTFQFTDGELEYVTKKTGIIIKKDNEYYQLQLNFPSKISEKVNFKLEKTSLEILKSETEGETIFYASDISSYDFNKIKNVMFTAKEDDEIHRFFALNNESIIHSRTDFYFDKKRTYPESQSYYFIIDFGNGKKILCFENYTTSFIISHKNKLTLLHNSPYDKSKVSKIGKLKAIDINGGIGNYITDTLADKKIIYKNVFGQNVLNDSFDSICIKSPFIVTYQNNKINIYNSRLQKLPLKNVRAFYVEKYFPILQILQKNKVRKINLLGKNYKRGDGPDFVDLSYMFPDREVEFKIIKKNDDFYMKSNGDDFDKYRWISKDTTFYNYEHKVTGKLYHAAQYDSIRYFDDFMETMTLYSEADYKKSYPILLYCKLKNGKYDLSTIEYLLLENPPENIIRINNELPKNLDQVIPIDQDTYRIEKDGLSTYYPIIKEIKYKKLGVLDRNFARFTLPNGQKGWLDKEGNEYLDE</sequence>
<keyword evidence="2" id="KW-1185">Reference proteome</keyword>
<organism evidence="1 2">
    <name type="scientific">Moheibacter sediminis</name>
    <dbReference type="NCBI Taxonomy" id="1434700"/>
    <lineage>
        <taxon>Bacteria</taxon>
        <taxon>Pseudomonadati</taxon>
        <taxon>Bacteroidota</taxon>
        <taxon>Flavobacteriia</taxon>
        <taxon>Flavobacteriales</taxon>
        <taxon>Weeksellaceae</taxon>
        <taxon>Moheibacter</taxon>
    </lineage>
</organism>
<evidence type="ECO:0000313" key="1">
    <source>
        <dbReference type="EMBL" id="SMC57031.1"/>
    </source>
</evidence>
<evidence type="ECO:0000313" key="2">
    <source>
        <dbReference type="Proteomes" id="UP000192393"/>
    </source>
</evidence>
<dbReference type="Proteomes" id="UP000192393">
    <property type="component" value="Unassembled WGS sequence"/>
</dbReference>
<dbReference type="EMBL" id="FWXS01000004">
    <property type="protein sequence ID" value="SMC57031.1"/>
    <property type="molecule type" value="Genomic_DNA"/>
</dbReference>